<feature type="repeat" description="PPR" evidence="3">
    <location>
        <begin position="421"/>
        <end position="455"/>
    </location>
</feature>
<feature type="repeat" description="PPR" evidence="3">
    <location>
        <begin position="265"/>
        <end position="299"/>
    </location>
</feature>
<dbReference type="Gene3D" id="1.25.40.10">
    <property type="entry name" value="Tetratricopeptide repeat domain"/>
    <property type="match status" value="6"/>
</dbReference>
<evidence type="ECO:0000313" key="5">
    <source>
        <dbReference type="EMBL" id="KAL2323946.1"/>
    </source>
</evidence>
<dbReference type="InterPro" id="IPR033443">
    <property type="entry name" value="PROP1-like_PPR_dom"/>
</dbReference>
<sequence>MAVVIQKLKLPSLSSAFIKLPFSTTPHNLSDADTLIAVFTKQPNELHRFAPTLTPHLVESVLMRLRSWKLAHSFFHWASDQAHHGYRHTCYTYNAVASILSRSRQTAPLKTLANHLVDSTSCSFTPGALGFLIRCLGHVGLSHEAHHLFDEMRQKGLCVPNDYCYNCLLEALSKSGDVDLIEEKLKEMKGFGWEFDKFTLTPVVQAYCKARRFDQALRVFEVMWEKGWVDERVCSVLALTFSKWGEVDKAYELVERMEGCGMRLNEKTFCVLIHGFVKVGRVDRALQLFDKMRRVGFTPDVSLFDVLIGALCKVNDAHGALSLLSEMKEFGVTLDIRIFTKLISAFPDRSVIVRLLEEVPDKGEEEERTLVLVYNAVLSCYVSDGLMGEACHLLRMMIRSESDAGVQMDAFFKVKRLVYPNSDSFSIVIDGLLKNGQLDLALSLFNDMKQFIGRPSVLIYNNLINCLCDYNRLEESRELLREMKESGIEPTHFTYNSIYGCLCKRKDVLGATDMLKEMRACGFEPWIKNSTLLVKELCDLGRAVEACDFLDSMVQQGFLPDIVSYSAAMGGLIKIQDVDRALSLFLDLCSRGHCPDVVAFNVLMRGLCKTDRISEAEKLLDEIVGRGLSPSVVTYNVLIDSWCKNGSIDKAMALLDRMSGEDKEPNVITYSTLVDGLCRAERPDDALLVWNEMERKGCSPNRIAFMALIYGLCKCCRPTTALHYLREMEHKEMKADSFIYIALLSAFLSDMDLVSAFEIFKEMVYSGFLPESHDKNYSVVIGAIDKFSKDHRTSLGIQVLREEGKLPTYCP</sequence>
<gene>
    <name evidence="5" type="ORF">Fmac_023004</name>
</gene>
<evidence type="ECO:0000256" key="2">
    <source>
        <dbReference type="ARBA" id="ARBA00022737"/>
    </source>
</evidence>
<organism evidence="5 6">
    <name type="scientific">Flemingia macrophylla</name>
    <dbReference type="NCBI Taxonomy" id="520843"/>
    <lineage>
        <taxon>Eukaryota</taxon>
        <taxon>Viridiplantae</taxon>
        <taxon>Streptophyta</taxon>
        <taxon>Embryophyta</taxon>
        <taxon>Tracheophyta</taxon>
        <taxon>Spermatophyta</taxon>
        <taxon>Magnoliopsida</taxon>
        <taxon>eudicotyledons</taxon>
        <taxon>Gunneridae</taxon>
        <taxon>Pentapetalae</taxon>
        <taxon>rosids</taxon>
        <taxon>fabids</taxon>
        <taxon>Fabales</taxon>
        <taxon>Fabaceae</taxon>
        <taxon>Papilionoideae</taxon>
        <taxon>50 kb inversion clade</taxon>
        <taxon>NPAAA clade</taxon>
        <taxon>indigoferoid/millettioid clade</taxon>
        <taxon>Phaseoleae</taxon>
        <taxon>Flemingia</taxon>
    </lineage>
</organism>
<dbReference type="PANTHER" id="PTHR47447">
    <property type="entry name" value="OS03G0856100 PROTEIN"/>
    <property type="match status" value="1"/>
</dbReference>
<feature type="domain" description="PROP1-like PPR" evidence="4">
    <location>
        <begin position="145"/>
        <end position="300"/>
    </location>
</feature>
<dbReference type="Proteomes" id="UP001603857">
    <property type="component" value="Unassembled WGS sequence"/>
</dbReference>
<feature type="repeat" description="PPR" evidence="3">
    <location>
        <begin position="561"/>
        <end position="595"/>
    </location>
</feature>
<feature type="repeat" description="PPR" evidence="3">
    <location>
        <begin position="456"/>
        <end position="490"/>
    </location>
</feature>
<dbReference type="Pfam" id="PF01535">
    <property type="entry name" value="PPR"/>
    <property type="match status" value="3"/>
</dbReference>
<evidence type="ECO:0000313" key="6">
    <source>
        <dbReference type="Proteomes" id="UP001603857"/>
    </source>
</evidence>
<dbReference type="SUPFAM" id="SSF48452">
    <property type="entry name" value="TPR-like"/>
    <property type="match status" value="1"/>
</dbReference>
<feature type="repeat" description="PPR" evidence="3">
    <location>
        <begin position="701"/>
        <end position="735"/>
    </location>
</feature>
<dbReference type="PANTHER" id="PTHR47447:SF22">
    <property type="entry name" value="TETRATRICOPEPTIDE-LIKE HELICAL DOMAIN SUPERFAMILY"/>
    <property type="match status" value="1"/>
</dbReference>
<dbReference type="NCBIfam" id="TIGR00756">
    <property type="entry name" value="PPR"/>
    <property type="match status" value="14"/>
</dbReference>
<proteinExistence type="inferred from homology"/>
<feature type="repeat" description="PPR" evidence="3">
    <location>
        <begin position="631"/>
        <end position="665"/>
    </location>
</feature>
<dbReference type="Pfam" id="PF13812">
    <property type="entry name" value="PPR_3"/>
    <property type="match status" value="1"/>
</dbReference>
<name>A0ABD1LKF9_9FABA</name>
<dbReference type="Pfam" id="PF17177">
    <property type="entry name" value="PPR_long"/>
    <property type="match status" value="1"/>
</dbReference>
<feature type="repeat" description="PPR" evidence="3">
    <location>
        <begin position="736"/>
        <end position="770"/>
    </location>
</feature>
<dbReference type="InterPro" id="IPR002885">
    <property type="entry name" value="PPR_rpt"/>
</dbReference>
<feature type="repeat" description="PPR" evidence="3">
    <location>
        <begin position="300"/>
        <end position="334"/>
    </location>
</feature>
<dbReference type="InterPro" id="IPR011990">
    <property type="entry name" value="TPR-like_helical_dom_sf"/>
</dbReference>
<keyword evidence="2" id="KW-0677">Repeat</keyword>
<evidence type="ECO:0000256" key="1">
    <source>
        <dbReference type="ARBA" id="ARBA00007626"/>
    </source>
</evidence>
<comment type="similarity">
    <text evidence="1">Belongs to the PPR family. P subfamily.</text>
</comment>
<dbReference type="Pfam" id="PF13041">
    <property type="entry name" value="PPR_2"/>
    <property type="match status" value="3"/>
</dbReference>
<keyword evidence="6" id="KW-1185">Reference proteome</keyword>
<feature type="repeat" description="PPR" evidence="3">
    <location>
        <begin position="491"/>
        <end position="525"/>
    </location>
</feature>
<evidence type="ECO:0000256" key="3">
    <source>
        <dbReference type="PROSITE-ProRule" id="PRU00708"/>
    </source>
</evidence>
<dbReference type="AlphaFoldDB" id="A0ABD1LKF9"/>
<feature type="repeat" description="PPR" evidence="3">
    <location>
        <begin position="196"/>
        <end position="230"/>
    </location>
</feature>
<comment type="caution">
    <text evidence="5">The sequence shown here is derived from an EMBL/GenBank/DDBJ whole genome shotgun (WGS) entry which is preliminary data.</text>
</comment>
<protein>
    <recommendedName>
        <fullName evidence="4">PROP1-like PPR domain-containing protein</fullName>
    </recommendedName>
</protein>
<evidence type="ECO:0000259" key="4">
    <source>
        <dbReference type="Pfam" id="PF17177"/>
    </source>
</evidence>
<dbReference type="PROSITE" id="PS51375">
    <property type="entry name" value="PPR"/>
    <property type="match status" value="14"/>
</dbReference>
<feature type="repeat" description="PPR" evidence="3">
    <location>
        <begin position="161"/>
        <end position="195"/>
    </location>
</feature>
<feature type="repeat" description="PPR" evidence="3">
    <location>
        <begin position="596"/>
        <end position="630"/>
    </location>
</feature>
<feature type="repeat" description="PPR" evidence="3">
    <location>
        <begin position="666"/>
        <end position="700"/>
    </location>
</feature>
<reference evidence="5 6" key="1">
    <citation type="submission" date="2024-08" db="EMBL/GenBank/DDBJ databases">
        <title>Insights into the chromosomal genome structure of Flemingia macrophylla.</title>
        <authorList>
            <person name="Ding Y."/>
            <person name="Zhao Y."/>
            <person name="Bi W."/>
            <person name="Wu M."/>
            <person name="Zhao G."/>
            <person name="Gong Y."/>
            <person name="Li W."/>
            <person name="Zhang P."/>
        </authorList>
    </citation>
    <scope>NUCLEOTIDE SEQUENCE [LARGE SCALE GENOMIC DNA]</scope>
    <source>
        <strain evidence="5">DYQJB</strain>
        <tissue evidence="5">Leaf</tissue>
    </source>
</reference>
<accession>A0ABD1LKF9</accession>
<dbReference type="EMBL" id="JBGMDY010000008">
    <property type="protein sequence ID" value="KAL2323946.1"/>
    <property type="molecule type" value="Genomic_DNA"/>
</dbReference>
<feature type="repeat" description="PPR" evidence="3">
    <location>
        <begin position="125"/>
        <end position="159"/>
    </location>
</feature>